<dbReference type="PROSITE" id="PS51746">
    <property type="entry name" value="PPM_2"/>
    <property type="match status" value="1"/>
</dbReference>
<organism evidence="4 5">
    <name type="scientific">Ectocarpus siliculosus</name>
    <name type="common">Brown alga</name>
    <name type="synonym">Conferva siliculosa</name>
    <dbReference type="NCBI Taxonomy" id="2880"/>
    <lineage>
        <taxon>Eukaryota</taxon>
        <taxon>Sar</taxon>
        <taxon>Stramenopiles</taxon>
        <taxon>Ochrophyta</taxon>
        <taxon>PX clade</taxon>
        <taxon>Phaeophyceae</taxon>
        <taxon>Ectocarpales</taxon>
        <taxon>Ectocarpaceae</taxon>
        <taxon>Ectocarpus</taxon>
    </lineage>
</organism>
<keyword evidence="5" id="KW-1185">Reference proteome</keyword>
<accession>D7G1B3</accession>
<feature type="region of interest" description="Disordered" evidence="1">
    <location>
        <begin position="1"/>
        <end position="89"/>
    </location>
</feature>
<dbReference type="SMART" id="SM00332">
    <property type="entry name" value="PP2Cc"/>
    <property type="match status" value="1"/>
</dbReference>
<feature type="region of interest" description="Disordered" evidence="1">
    <location>
        <begin position="949"/>
        <end position="989"/>
    </location>
</feature>
<feature type="compositionally biased region" description="Acidic residues" evidence="1">
    <location>
        <begin position="167"/>
        <end position="176"/>
    </location>
</feature>
<dbReference type="InterPro" id="IPR001932">
    <property type="entry name" value="PPM-type_phosphatase-like_dom"/>
</dbReference>
<feature type="region of interest" description="Disordered" evidence="1">
    <location>
        <begin position="367"/>
        <end position="426"/>
    </location>
</feature>
<dbReference type="GO" id="GO:0004722">
    <property type="term" value="F:protein serine/threonine phosphatase activity"/>
    <property type="evidence" value="ECO:0007669"/>
    <property type="project" value="InterPro"/>
</dbReference>
<dbReference type="OrthoDB" id="59240at2759"/>
<sequence length="1081" mass="112119">MPVVSQEQELRELLEAAVNQSTSSSSMPEGADVDMPDSPVSGSRQLATANAADTLTAADKGQHSGDALTADPAGGGGGGGGGGGAAAGSYSHPVVELYRSIGQPLDQASFEELKRRVKSTMGKDGAGASSMSELEDFVGDLNRSSEGVLEGGTQKDSPLPPPPAAAMEEEEEEEEQEEVLSVGEDCDAMEGVEQGGGGGGGFEDSGIAEQQQCCDAAVILKFTTVADGNEASSFTVKRGGATVGRGSCNDICIPNDSCMGESEHASIVWREGAFHVEDRGLPYGASVRIGTGRGVRDWPLDQGAMFSAGNSVFHTTEIDEDKGMLLEIVAGPLKGQKRRVQKDGANIGRATESTISIADRELSRNHSTIECDDNSQSLSSFGWASSGDGGADAGGGDDRHSADAKKDGTLDLSTAESVDGSSGQGEAGGGRMEYYLCDVGSTNGTYVQLVGPYANSRRLELSDHILIGRTGFSINRYDWGVWEDRGARRSMEDKSVVIQEMGGESLTSLGLGPQKFLAVDDGNGGGEASTFLWQRLHVAIAEALEDSTSRIEEALQQDRAAERLATFGSSGGGGQATRCDDWDGDATTPAGGGWTPSAVFSSSNGGPTPPNPSVESLLHALAMAASSGAGSEDEPRSGEGVAGRSELRWGYDTAPACMDSGESSPRRPPVLSTAPSLPPEWLFGAREVVANAACSDEAAAAAAAPTGVEEEGPQHDAPPRSGAASDTGSDGEAAAAAGGDAASGVCTETAGGRQAEDPRRQEADGGAGGEEETFGVASKPPLPSGSGRQSGSQSPGGGPSRPLASAGLPAEGGGGAVAREGMAKQKAPTAVDRVIEDVVTAAFLATDEEFLTTASKPSSGSTATTAMVLGDRFYGFNVGDSRTILCRAGRAEVVSKDHKPSREDETERIKRAGGMVIQRRVMGELAVSRAFGDRAFKVGIKAILREDSGHQHGSDLDDDLDEDDDEDDGLNHTAPPTGSPTNGGDAAEALAPVKDPTGAFITAEPEMLSCRITPEEEFVLLAWDGLLDVFTREEVVRIVRKELRMHGDTQRVCETLVRKAINERYTQDNVSVVLVVLKKFW</sequence>
<dbReference type="EMBL" id="FN649760">
    <property type="protein sequence ID" value="CBJ33223.1"/>
    <property type="molecule type" value="Genomic_DNA"/>
</dbReference>
<dbReference type="CDD" id="cd00143">
    <property type="entry name" value="PP2Cc"/>
    <property type="match status" value="1"/>
</dbReference>
<feature type="region of interest" description="Disordered" evidence="1">
    <location>
        <begin position="701"/>
        <end position="816"/>
    </location>
</feature>
<dbReference type="Proteomes" id="UP000002630">
    <property type="component" value="Unassembled WGS sequence"/>
</dbReference>
<feature type="compositionally biased region" description="Basic and acidic residues" evidence="1">
    <location>
        <begin position="396"/>
        <end position="409"/>
    </location>
</feature>
<feature type="compositionally biased region" description="Low complexity" evidence="1">
    <location>
        <begin position="784"/>
        <end position="793"/>
    </location>
</feature>
<protein>
    <submittedName>
        <fullName evidence="4">Protein phosphatase 2C</fullName>
    </submittedName>
</protein>
<dbReference type="Gene3D" id="2.60.200.20">
    <property type="match status" value="2"/>
</dbReference>
<feature type="compositionally biased region" description="Low complexity" evidence="1">
    <location>
        <begin position="721"/>
        <end position="744"/>
    </location>
</feature>
<evidence type="ECO:0000259" key="3">
    <source>
        <dbReference type="PROSITE" id="PS51746"/>
    </source>
</evidence>
<name>D7G1B3_ECTSI</name>
<dbReference type="InParanoid" id="D7G1B3"/>
<feature type="compositionally biased region" description="Basic and acidic residues" evidence="1">
    <location>
        <begin position="754"/>
        <end position="763"/>
    </location>
</feature>
<feature type="compositionally biased region" description="Low complexity" evidence="1">
    <location>
        <begin position="616"/>
        <end position="630"/>
    </location>
</feature>
<dbReference type="Pfam" id="PF00481">
    <property type="entry name" value="PP2C"/>
    <property type="match status" value="1"/>
</dbReference>
<dbReference type="PANTHER" id="PTHR13832:SF827">
    <property type="entry name" value="PROTEIN PHOSPHATASE 1L"/>
    <property type="match status" value="1"/>
</dbReference>
<gene>
    <name evidence="4" type="ORF">Esi_0445_0008</name>
</gene>
<dbReference type="InterPro" id="IPR000253">
    <property type="entry name" value="FHA_dom"/>
</dbReference>
<dbReference type="CDD" id="cd00060">
    <property type="entry name" value="FHA"/>
    <property type="match status" value="2"/>
</dbReference>
<dbReference type="AlphaFoldDB" id="D7G1B3"/>
<feature type="compositionally biased region" description="Gly residues" evidence="1">
    <location>
        <begin position="73"/>
        <end position="86"/>
    </location>
</feature>
<dbReference type="PROSITE" id="PS50006">
    <property type="entry name" value="FHA_DOMAIN"/>
    <property type="match status" value="1"/>
</dbReference>
<evidence type="ECO:0000313" key="4">
    <source>
        <dbReference type="EMBL" id="CBJ33223.1"/>
    </source>
</evidence>
<dbReference type="Gene3D" id="3.60.40.10">
    <property type="entry name" value="PPM-type phosphatase domain"/>
    <property type="match status" value="2"/>
</dbReference>
<dbReference type="InterPro" id="IPR036457">
    <property type="entry name" value="PPM-type-like_dom_sf"/>
</dbReference>
<dbReference type="InterPro" id="IPR015655">
    <property type="entry name" value="PP2C"/>
</dbReference>
<reference evidence="4 5" key="1">
    <citation type="journal article" date="2010" name="Nature">
        <title>The Ectocarpus genome and the independent evolution of multicellularity in brown algae.</title>
        <authorList>
            <person name="Cock J.M."/>
            <person name="Sterck L."/>
            <person name="Rouze P."/>
            <person name="Scornet D."/>
            <person name="Allen A.E."/>
            <person name="Amoutzias G."/>
            <person name="Anthouard V."/>
            <person name="Artiguenave F."/>
            <person name="Aury J.M."/>
            <person name="Badger J.H."/>
            <person name="Beszteri B."/>
            <person name="Billiau K."/>
            <person name="Bonnet E."/>
            <person name="Bothwell J.H."/>
            <person name="Bowler C."/>
            <person name="Boyen C."/>
            <person name="Brownlee C."/>
            <person name="Carrano C.J."/>
            <person name="Charrier B."/>
            <person name="Cho G.Y."/>
            <person name="Coelho S.M."/>
            <person name="Collen J."/>
            <person name="Corre E."/>
            <person name="Da Silva C."/>
            <person name="Delage L."/>
            <person name="Delaroque N."/>
            <person name="Dittami S.M."/>
            <person name="Doulbeau S."/>
            <person name="Elias M."/>
            <person name="Farnham G."/>
            <person name="Gachon C.M."/>
            <person name="Gschloessl B."/>
            <person name="Heesch S."/>
            <person name="Jabbari K."/>
            <person name="Jubin C."/>
            <person name="Kawai H."/>
            <person name="Kimura K."/>
            <person name="Kloareg B."/>
            <person name="Kupper F.C."/>
            <person name="Lang D."/>
            <person name="Le Bail A."/>
            <person name="Leblanc C."/>
            <person name="Lerouge P."/>
            <person name="Lohr M."/>
            <person name="Lopez P.J."/>
            <person name="Martens C."/>
            <person name="Maumus F."/>
            <person name="Michel G."/>
            <person name="Miranda-Saavedra D."/>
            <person name="Morales J."/>
            <person name="Moreau H."/>
            <person name="Motomura T."/>
            <person name="Nagasato C."/>
            <person name="Napoli C.A."/>
            <person name="Nelson D.R."/>
            <person name="Nyvall-Collen P."/>
            <person name="Peters A.F."/>
            <person name="Pommier C."/>
            <person name="Potin P."/>
            <person name="Poulain J."/>
            <person name="Quesneville H."/>
            <person name="Read B."/>
            <person name="Rensing S.A."/>
            <person name="Ritter A."/>
            <person name="Rousvoal S."/>
            <person name="Samanta M."/>
            <person name="Samson G."/>
            <person name="Schroeder D.C."/>
            <person name="Segurens B."/>
            <person name="Strittmatter M."/>
            <person name="Tonon T."/>
            <person name="Tregear J.W."/>
            <person name="Valentin K."/>
            <person name="von Dassow P."/>
            <person name="Yamagishi T."/>
            <person name="Van de Peer Y."/>
            <person name="Wincker P."/>
        </authorList>
    </citation>
    <scope>NUCLEOTIDE SEQUENCE [LARGE SCALE GENOMIC DNA]</scope>
    <source>
        <strain evidence="5">Ec32 / CCAP1310/4</strain>
    </source>
</reference>
<dbReference type="SUPFAM" id="SSF81606">
    <property type="entry name" value="PP2C-like"/>
    <property type="match status" value="2"/>
</dbReference>
<evidence type="ECO:0000313" key="5">
    <source>
        <dbReference type="Proteomes" id="UP000002630"/>
    </source>
</evidence>
<dbReference type="SUPFAM" id="SSF49879">
    <property type="entry name" value="SMAD/FHA domain"/>
    <property type="match status" value="2"/>
</dbReference>
<proteinExistence type="predicted"/>
<dbReference type="eggNOG" id="KOG0698">
    <property type="taxonomic scope" value="Eukaryota"/>
</dbReference>
<feature type="domain" description="PPM-type phosphatase" evidence="3">
    <location>
        <begin position="478"/>
        <end position="1077"/>
    </location>
</feature>
<feature type="compositionally biased region" description="Low complexity" evidence="1">
    <location>
        <begin position="46"/>
        <end position="59"/>
    </location>
</feature>
<dbReference type="InterPro" id="IPR008984">
    <property type="entry name" value="SMAD_FHA_dom_sf"/>
</dbReference>
<feature type="compositionally biased region" description="Polar residues" evidence="1">
    <location>
        <begin position="18"/>
        <end position="27"/>
    </location>
</feature>
<evidence type="ECO:0000259" key="2">
    <source>
        <dbReference type="PROSITE" id="PS50006"/>
    </source>
</evidence>
<dbReference type="PANTHER" id="PTHR13832">
    <property type="entry name" value="PROTEIN PHOSPHATASE 2C"/>
    <property type="match status" value="1"/>
</dbReference>
<evidence type="ECO:0000256" key="1">
    <source>
        <dbReference type="SAM" id="MobiDB-lite"/>
    </source>
</evidence>
<dbReference type="STRING" id="2880.D7G1B3"/>
<feature type="compositionally biased region" description="Acidic residues" evidence="1">
    <location>
        <begin position="956"/>
        <end position="968"/>
    </location>
</feature>
<feature type="region of interest" description="Disordered" evidence="1">
    <location>
        <begin position="565"/>
        <end position="673"/>
    </location>
</feature>
<feature type="domain" description="FHA" evidence="2">
    <location>
        <begin position="345"/>
        <end position="387"/>
    </location>
</feature>
<feature type="region of interest" description="Disordered" evidence="1">
    <location>
        <begin position="144"/>
        <end position="176"/>
    </location>
</feature>